<keyword evidence="1" id="KW-0175">Coiled coil</keyword>
<sequence>MSQLIQNTEKEFQELTKKMETAYSSQTQDVQKNLLNDLIEIRKALYTDLSNFQGENLDEENKKLREENARLNYRIEILTKSLREVLNNNKVKELEKENEKLQYNVNHLRNIVREKVLNN</sequence>
<dbReference type="InterPro" id="IPR000740">
    <property type="entry name" value="GrpE"/>
</dbReference>
<accession>W7X9J6</accession>
<dbReference type="RefSeq" id="XP_012653421.1">
    <property type="nucleotide sequence ID" value="XM_012797967.1"/>
</dbReference>
<protein>
    <submittedName>
        <fullName evidence="2">Uncharacterized protein</fullName>
    </submittedName>
</protein>
<evidence type="ECO:0000256" key="1">
    <source>
        <dbReference type="SAM" id="Coils"/>
    </source>
</evidence>
<dbReference type="InParanoid" id="W7X9J6"/>
<dbReference type="GO" id="GO:0000774">
    <property type="term" value="F:adenyl-nucleotide exchange factor activity"/>
    <property type="evidence" value="ECO:0007669"/>
    <property type="project" value="InterPro"/>
</dbReference>
<proteinExistence type="predicted"/>
<name>W7X9J6_TETTS</name>
<keyword evidence="3" id="KW-1185">Reference proteome</keyword>
<dbReference type="GeneID" id="24438480"/>
<dbReference type="Proteomes" id="UP000009168">
    <property type="component" value="Unassembled WGS sequence"/>
</dbReference>
<evidence type="ECO:0000313" key="2">
    <source>
        <dbReference type="EMBL" id="EWS74022.1"/>
    </source>
</evidence>
<evidence type="ECO:0000313" key="3">
    <source>
        <dbReference type="Proteomes" id="UP000009168"/>
    </source>
</evidence>
<gene>
    <name evidence="2" type="ORF">TTHERM_000334620</name>
</gene>
<feature type="coiled-coil region" evidence="1">
    <location>
        <begin position="54"/>
        <end position="111"/>
    </location>
</feature>
<dbReference type="GO" id="GO:0051087">
    <property type="term" value="F:protein-folding chaperone binding"/>
    <property type="evidence" value="ECO:0007669"/>
    <property type="project" value="InterPro"/>
</dbReference>
<dbReference type="AlphaFoldDB" id="W7X9J6"/>
<dbReference type="GO" id="GO:0042803">
    <property type="term" value="F:protein homodimerization activity"/>
    <property type="evidence" value="ECO:0007669"/>
    <property type="project" value="InterPro"/>
</dbReference>
<dbReference type="Pfam" id="PF01025">
    <property type="entry name" value="GrpE"/>
    <property type="match status" value="1"/>
</dbReference>
<reference evidence="3" key="1">
    <citation type="journal article" date="2006" name="PLoS Biol.">
        <title>Macronuclear genome sequence of the ciliate Tetrahymena thermophila, a model eukaryote.</title>
        <authorList>
            <person name="Eisen J.A."/>
            <person name="Coyne R.S."/>
            <person name="Wu M."/>
            <person name="Wu D."/>
            <person name="Thiagarajan M."/>
            <person name="Wortman J.R."/>
            <person name="Badger J.H."/>
            <person name="Ren Q."/>
            <person name="Amedeo P."/>
            <person name="Jones K.M."/>
            <person name="Tallon L.J."/>
            <person name="Delcher A.L."/>
            <person name="Salzberg S.L."/>
            <person name="Silva J.C."/>
            <person name="Haas B.J."/>
            <person name="Majoros W.H."/>
            <person name="Farzad M."/>
            <person name="Carlton J.M."/>
            <person name="Smith R.K. Jr."/>
            <person name="Garg J."/>
            <person name="Pearlman R.E."/>
            <person name="Karrer K.M."/>
            <person name="Sun L."/>
            <person name="Manning G."/>
            <person name="Elde N.C."/>
            <person name="Turkewitz A.P."/>
            <person name="Asai D.J."/>
            <person name="Wilkes D.E."/>
            <person name="Wang Y."/>
            <person name="Cai H."/>
            <person name="Collins K."/>
            <person name="Stewart B.A."/>
            <person name="Lee S.R."/>
            <person name="Wilamowska K."/>
            <person name="Weinberg Z."/>
            <person name="Ruzzo W.L."/>
            <person name="Wloga D."/>
            <person name="Gaertig J."/>
            <person name="Frankel J."/>
            <person name="Tsao C.-C."/>
            <person name="Gorovsky M.A."/>
            <person name="Keeling P.J."/>
            <person name="Waller R.F."/>
            <person name="Patron N.J."/>
            <person name="Cherry J.M."/>
            <person name="Stover N.A."/>
            <person name="Krieger C.J."/>
            <person name="del Toro C."/>
            <person name="Ryder H.F."/>
            <person name="Williamson S.C."/>
            <person name="Barbeau R.A."/>
            <person name="Hamilton E.P."/>
            <person name="Orias E."/>
        </authorList>
    </citation>
    <scope>NUCLEOTIDE SEQUENCE [LARGE SCALE GENOMIC DNA]</scope>
    <source>
        <strain evidence="3">SB210</strain>
    </source>
</reference>
<dbReference type="EMBL" id="GG662666">
    <property type="protein sequence ID" value="EWS74022.1"/>
    <property type="molecule type" value="Genomic_DNA"/>
</dbReference>
<organism evidence="2 3">
    <name type="scientific">Tetrahymena thermophila (strain SB210)</name>
    <dbReference type="NCBI Taxonomy" id="312017"/>
    <lineage>
        <taxon>Eukaryota</taxon>
        <taxon>Sar</taxon>
        <taxon>Alveolata</taxon>
        <taxon>Ciliophora</taxon>
        <taxon>Intramacronucleata</taxon>
        <taxon>Oligohymenophorea</taxon>
        <taxon>Hymenostomatida</taxon>
        <taxon>Tetrahymenina</taxon>
        <taxon>Tetrahymenidae</taxon>
        <taxon>Tetrahymena</taxon>
    </lineage>
</organism>
<dbReference type="GO" id="GO:0006457">
    <property type="term" value="P:protein folding"/>
    <property type="evidence" value="ECO:0007669"/>
    <property type="project" value="InterPro"/>
</dbReference>
<dbReference type="KEGG" id="tet:TTHERM_000334620"/>